<proteinExistence type="predicted"/>
<protein>
    <submittedName>
        <fullName evidence="5">Mce-associated membrane protein</fullName>
    </submittedName>
</protein>
<comment type="caution">
    <text evidence="5">The sequence shown here is derived from an EMBL/GenBank/DDBJ whole genome shotgun (WGS) entry which is preliminary data.</text>
</comment>
<dbReference type="PANTHER" id="PTHR37042:SF4">
    <property type="entry name" value="OUTER MEMBRANE PROTEIN RV1973"/>
    <property type="match status" value="1"/>
</dbReference>
<dbReference type="Proteomes" id="UP000252586">
    <property type="component" value="Unassembled WGS sequence"/>
</dbReference>
<gene>
    <name evidence="5" type="ORF">DFR74_104318</name>
</gene>
<feature type="compositionally biased region" description="Basic and acidic residues" evidence="3">
    <location>
        <begin position="1"/>
        <end position="22"/>
    </location>
</feature>
<evidence type="ECO:0000256" key="4">
    <source>
        <dbReference type="SAM" id="Phobius"/>
    </source>
</evidence>
<dbReference type="PANTHER" id="PTHR37042">
    <property type="entry name" value="OUTER MEMBRANE PROTEIN RV1973"/>
    <property type="match status" value="1"/>
</dbReference>
<comment type="subcellular location">
    <subcellularLocation>
        <location evidence="1">Membrane</location>
    </subcellularLocation>
</comment>
<dbReference type="AlphaFoldDB" id="A0A366DQQ5"/>
<feature type="transmembrane region" description="Helical" evidence="4">
    <location>
        <begin position="70"/>
        <end position="94"/>
    </location>
</feature>
<evidence type="ECO:0000313" key="5">
    <source>
        <dbReference type="EMBL" id="RBO91614.1"/>
    </source>
</evidence>
<dbReference type="OrthoDB" id="4552093at2"/>
<feature type="compositionally biased region" description="Low complexity" evidence="3">
    <location>
        <begin position="238"/>
        <end position="263"/>
    </location>
</feature>
<evidence type="ECO:0000256" key="1">
    <source>
        <dbReference type="ARBA" id="ARBA00004370"/>
    </source>
</evidence>
<dbReference type="EMBL" id="QNRE01000004">
    <property type="protein sequence ID" value="RBO91614.1"/>
    <property type="molecule type" value="Genomic_DNA"/>
</dbReference>
<accession>A0A366DQQ5</accession>
<sequence length="263" mass="27800">MSTDDADAKKDAEATEKIELDKAPAAAEAKTDEAAKTGGESAKSGDDSKKKTGQPAAAPAPSANEGRSNLLPVIAAFVAGILLVAAVTAVVAFYMQAQQKKDELAAVREATAAGCAFGRTVSEYDYANNLQAYFDKVKNDSTGEFLQEFGDATTALADAMNQAQVKSWVDDVQCGYQSGDTSEAKVLVTLTQFRTNFSQPQPDRQFVVIIADMRHENGRWKVAKLDSPMLRGMGTGLPGAPAETPAPGEQPAPTEQPQQQPGN</sequence>
<evidence type="ECO:0000313" key="6">
    <source>
        <dbReference type="Proteomes" id="UP000252586"/>
    </source>
</evidence>
<dbReference type="GO" id="GO:0016020">
    <property type="term" value="C:membrane"/>
    <property type="evidence" value="ECO:0007669"/>
    <property type="project" value="UniProtKB-SubCell"/>
</dbReference>
<evidence type="ECO:0000256" key="3">
    <source>
        <dbReference type="SAM" id="MobiDB-lite"/>
    </source>
</evidence>
<feature type="region of interest" description="Disordered" evidence="3">
    <location>
        <begin position="1"/>
        <end position="65"/>
    </location>
</feature>
<reference evidence="5 6" key="1">
    <citation type="submission" date="2018-06" db="EMBL/GenBank/DDBJ databases">
        <title>Genomic Encyclopedia of Type Strains, Phase IV (KMG-IV): sequencing the most valuable type-strain genomes for metagenomic binning, comparative biology and taxonomic classification.</title>
        <authorList>
            <person name="Goeker M."/>
        </authorList>
    </citation>
    <scope>NUCLEOTIDE SEQUENCE [LARGE SCALE GENOMIC DNA]</scope>
    <source>
        <strain evidence="5 6">DSM 44599</strain>
    </source>
</reference>
<keyword evidence="4" id="KW-0812">Transmembrane</keyword>
<organism evidence="5 6">
    <name type="scientific">Nocardia puris</name>
    <dbReference type="NCBI Taxonomy" id="208602"/>
    <lineage>
        <taxon>Bacteria</taxon>
        <taxon>Bacillati</taxon>
        <taxon>Actinomycetota</taxon>
        <taxon>Actinomycetes</taxon>
        <taxon>Mycobacteriales</taxon>
        <taxon>Nocardiaceae</taxon>
        <taxon>Nocardia</taxon>
    </lineage>
</organism>
<dbReference type="RefSeq" id="WP_067502919.1">
    <property type="nucleotide sequence ID" value="NZ_QNRE01000004.1"/>
</dbReference>
<keyword evidence="4" id="KW-1133">Transmembrane helix</keyword>
<feature type="region of interest" description="Disordered" evidence="3">
    <location>
        <begin position="231"/>
        <end position="263"/>
    </location>
</feature>
<keyword evidence="2 4" id="KW-0472">Membrane</keyword>
<keyword evidence="6" id="KW-1185">Reference proteome</keyword>
<name>A0A366DQQ5_9NOCA</name>
<evidence type="ECO:0000256" key="2">
    <source>
        <dbReference type="ARBA" id="ARBA00023136"/>
    </source>
</evidence>
<dbReference type="STRING" id="1210090.GCA_001613185_00622"/>